<gene>
    <name evidence="3" type="ORF">XbrCFBP1976_21995</name>
</gene>
<evidence type="ECO:0000313" key="4">
    <source>
        <dbReference type="Proteomes" id="UP000239710"/>
    </source>
</evidence>
<comment type="caution">
    <text evidence="3">The sequence shown here is derived from an EMBL/GenBank/DDBJ whole genome shotgun (WGS) entry which is preliminary data.</text>
</comment>
<name>A0ABX5BJ29_9XANT</name>
<feature type="compositionally biased region" description="Polar residues" evidence="1">
    <location>
        <begin position="71"/>
        <end position="80"/>
    </location>
</feature>
<keyword evidence="4" id="KW-1185">Reference proteome</keyword>
<protein>
    <recommendedName>
        <fullName evidence="2">Winged helix-turn helix domain-containing protein</fullName>
    </recommendedName>
</protein>
<feature type="non-terminal residue" evidence="3">
    <location>
        <position position="80"/>
    </location>
</feature>
<dbReference type="Proteomes" id="UP000239710">
    <property type="component" value="Unassembled WGS sequence"/>
</dbReference>
<sequence>MHESLPTLQFEFGLWTLSLIGALINRQFGKTLLIATVGRLMQLLVFSAHTICRGFYRTPTNPPRNSCRVWSRSSASGGGS</sequence>
<dbReference type="InterPro" id="IPR025959">
    <property type="entry name" value="Winged_HTH_dom"/>
</dbReference>
<feature type="domain" description="Winged helix-turn helix" evidence="2">
    <location>
        <begin position="11"/>
        <end position="42"/>
    </location>
</feature>
<dbReference type="EMBL" id="MDCE01000175">
    <property type="protein sequence ID" value="PPV01073.1"/>
    <property type="molecule type" value="Genomic_DNA"/>
</dbReference>
<evidence type="ECO:0000313" key="3">
    <source>
        <dbReference type="EMBL" id="PPV01073.1"/>
    </source>
</evidence>
<organism evidence="3 4">
    <name type="scientific">Xanthomonas bromi</name>
    <dbReference type="NCBI Taxonomy" id="56449"/>
    <lineage>
        <taxon>Bacteria</taxon>
        <taxon>Pseudomonadati</taxon>
        <taxon>Pseudomonadota</taxon>
        <taxon>Gammaproteobacteria</taxon>
        <taxon>Lysobacterales</taxon>
        <taxon>Lysobacteraceae</taxon>
        <taxon>Xanthomonas</taxon>
    </lineage>
</organism>
<feature type="region of interest" description="Disordered" evidence="1">
    <location>
        <begin position="60"/>
        <end position="80"/>
    </location>
</feature>
<dbReference type="Pfam" id="PF13592">
    <property type="entry name" value="HTH_33"/>
    <property type="match status" value="1"/>
</dbReference>
<evidence type="ECO:0000259" key="2">
    <source>
        <dbReference type="Pfam" id="PF13592"/>
    </source>
</evidence>
<proteinExistence type="predicted"/>
<evidence type="ECO:0000256" key="1">
    <source>
        <dbReference type="SAM" id="MobiDB-lite"/>
    </source>
</evidence>
<accession>A0ABX5BJ29</accession>
<reference evidence="3 4" key="1">
    <citation type="submission" date="2016-08" db="EMBL/GenBank/DDBJ databases">
        <title>Evolution of the type three secretion system and type three effector repertoires in Xanthomonas.</title>
        <authorList>
            <person name="Merda D."/>
            <person name="Briand M."/>
            <person name="Bosis E."/>
            <person name="Rousseau C."/>
            <person name="Portier P."/>
            <person name="Jacques M.-A."/>
            <person name="Fischer-Le Saux M."/>
        </authorList>
    </citation>
    <scope>NUCLEOTIDE SEQUENCE [LARGE SCALE GENOMIC DNA]</scope>
    <source>
        <strain evidence="3 4">CFBP1976</strain>
    </source>
</reference>